<sequence>MNTNYAIYTPRLALRLLTLSDAAEFAHVVRRSPSLHQWIDWCHSEFSDIDAHDFIAATRLNWVKANAFGFALFERETDTFVGMVALNEFYHTFNMGSLGYWLADAAHSKGYAKEGLEALIEFSFATLLLTRLEIVCDPYNEPSQALATRVGATYECLADNRFIFNGQPRQGKVYSIIPPKK</sequence>
<dbReference type="InterPro" id="IPR000182">
    <property type="entry name" value="GNAT_dom"/>
</dbReference>
<protein>
    <submittedName>
        <fullName evidence="2">GNAT family N-acetyltransferase</fullName>
    </submittedName>
</protein>
<dbReference type="GO" id="GO:0008999">
    <property type="term" value="F:protein-N-terminal-alanine acetyltransferase activity"/>
    <property type="evidence" value="ECO:0007669"/>
    <property type="project" value="TreeGrafter"/>
</dbReference>
<organism evidence="2 3">
    <name type="scientific">Vibrio qingdaonensis</name>
    <dbReference type="NCBI Taxonomy" id="2829491"/>
    <lineage>
        <taxon>Bacteria</taxon>
        <taxon>Pseudomonadati</taxon>
        <taxon>Pseudomonadota</taxon>
        <taxon>Gammaproteobacteria</taxon>
        <taxon>Vibrionales</taxon>
        <taxon>Vibrionaceae</taxon>
        <taxon>Vibrio</taxon>
    </lineage>
</organism>
<dbReference type="RefSeq" id="WP_265675029.1">
    <property type="nucleotide sequence ID" value="NZ_JAKRRY010000012.1"/>
</dbReference>
<reference evidence="2" key="1">
    <citation type="submission" date="2022-02" db="EMBL/GenBank/DDBJ databases">
        <title>Vibrio sp. nov, a new bacterium isolated from seawater.</title>
        <authorList>
            <person name="Yuan Y."/>
        </authorList>
    </citation>
    <scope>NUCLEOTIDE SEQUENCE</scope>
    <source>
        <strain evidence="2">ZSDZ65</strain>
    </source>
</reference>
<proteinExistence type="predicted"/>
<dbReference type="InterPro" id="IPR051908">
    <property type="entry name" value="Ribosomal_N-acetyltransferase"/>
</dbReference>
<dbReference type="InterPro" id="IPR016181">
    <property type="entry name" value="Acyl_CoA_acyltransferase"/>
</dbReference>
<dbReference type="Proteomes" id="UP001155587">
    <property type="component" value="Unassembled WGS sequence"/>
</dbReference>
<dbReference type="EMBL" id="JAKRRY010000012">
    <property type="protein sequence ID" value="MCW8346469.1"/>
    <property type="molecule type" value="Genomic_DNA"/>
</dbReference>
<dbReference type="GO" id="GO:1990189">
    <property type="term" value="F:protein N-terminal-serine acetyltransferase activity"/>
    <property type="evidence" value="ECO:0007669"/>
    <property type="project" value="TreeGrafter"/>
</dbReference>
<comment type="caution">
    <text evidence="2">The sequence shown here is derived from an EMBL/GenBank/DDBJ whole genome shotgun (WGS) entry which is preliminary data.</text>
</comment>
<dbReference type="PROSITE" id="PS51186">
    <property type="entry name" value="GNAT"/>
    <property type="match status" value="1"/>
</dbReference>
<dbReference type="Pfam" id="PF13302">
    <property type="entry name" value="Acetyltransf_3"/>
    <property type="match status" value="1"/>
</dbReference>
<evidence type="ECO:0000313" key="2">
    <source>
        <dbReference type="EMBL" id="MCW8346469.1"/>
    </source>
</evidence>
<gene>
    <name evidence="2" type="ORF">MD535_10695</name>
</gene>
<accession>A0A9X3CN19</accession>
<evidence type="ECO:0000259" key="1">
    <source>
        <dbReference type="PROSITE" id="PS51186"/>
    </source>
</evidence>
<keyword evidence="3" id="KW-1185">Reference proteome</keyword>
<dbReference type="AlphaFoldDB" id="A0A9X3CN19"/>
<dbReference type="SUPFAM" id="SSF55729">
    <property type="entry name" value="Acyl-CoA N-acyltransferases (Nat)"/>
    <property type="match status" value="1"/>
</dbReference>
<evidence type="ECO:0000313" key="3">
    <source>
        <dbReference type="Proteomes" id="UP001155587"/>
    </source>
</evidence>
<dbReference type="Gene3D" id="3.40.630.30">
    <property type="match status" value="1"/>
</dbReference>
<name>A0A9X3CN19_9VIBR</name>
<dbReference type="PANTHER" id="PTHR43441:SF11">
    <property type="entry name" value="RIBOSOMAL-PROTEIN-SERINE ACETYLTRANSFERASE"/>
    <property type="match status" value="1"/>
</dbReference>
<feature type="domain" description="N-acetyltransferase" evidence="1">
    <location>
        <begin position="17"/>
        <end position="170"/>
    </location>
</feature>
<dbReference type="PANTHER" id="PTHR43441">
    <property type="entry name" value="RIBOSOMAL-PROTEIN-SERINE ACETYLTRANSFERASE"/>
    <property type="match status" value="1"/>
</dbReference>
<dbReference type="GO" id="GO:0005737">
    <property type="term" value="C:cytoplasm"/>
    <property type="evidence" value="ECO:0007669"/>
    <property type="project" value="TreeGrafter"/>
</dbReference>